<organism evidence="2 3">
    <name type="scientific">Catellatospora coxensis</name>
    <dbReference type="NCBI Taxonomy" id="310354"/>
    <lineage>
        <taxon>Bacteria</taxon>
        <taxon>Bacillati</taxon>
        <taxon>Actinomycetota</taxon>
        <taxon>Actinomycetes</taxon>
        <taxon>Micromonosporales</taxon>
        <taxon>Micromonosporaceae</taxon>
        <taxon>Catellatospora</taxon>
    </lineage>
</organism>
<proteinExistence type="predicted"/>
<evidence type="ECO:0000256" key="1">
    <source>
        <dbReference type="SAM" id="MobiDB-lite"/>
    </source>
</evidence>
<keyword evidence="3" id="KW-1185">Reference proteome</keyword>
<name>A0A8J3LAE2_9ACTN</name>
<reference evidence="2 3" key="1">
    <citation type="submission" date="2021-01" db="EMBL/GenBank/DDBJ databases">
        <title>Whole genome shotgun sequence of Catellatospora coxensis NBRC 107359.</title>
        <authorList>
            <person name="Komaki H."/>
            <person name="Tamura T."/>
        </authorList>
    </citation>
    <scope>NUCLEOTIDE SEQUENCE [LARGE SCALE GENOMIC DNA]</scope>
    <source>
        <strain evidence="2 3">NBRC 107359</strain>
    </source>
</reference>
<dbReference type="AlphaFoldDB" id="A0A8J3LAE2"/>
<accession>A0A8J3LAE2</accession>
<dbReference type="EMBL" id="BONI01000108">
    <property type="protein sequence ID" value="GIG10975.1"/>
    <property type="molecule type" value="Genomic_DNA"/>
</dbReference>
<protein>
    <submittedName>
        <fullName evidence="2">Uncharacterized protein</fullName>
    </submittedName>
</protein>
<evidence type="ECO:0000313" key="3">
    <source>
        <dbReference type="Proteomes" id="UP000630887"/>
    </source>
</evidence>
<sequence length="110" mass="11705">MTNADLSVIIGRHSDYRTVYRTLLKNPLRRRGTLARDGLIHAGDLPRLPHVRGVGVPAARLLTDVHLEDLEPAGSAIATACAHTAAALVSGPARRHDAANATPVPPPKTR</sequence>
<dbReference type="Proteomes" id="UP000630887">
    <property type="component" value="Unassembled WGS sequence"/>
</dbReference>
<dbReference type="RefSeq" id="WP_203698934.1">
    <property type="nucleotide sequence ID" value="NZ_BAAALC010000015.1"/>
</dbReference>
<evidence type="ECO:0000313" key="2">
    <source>
        <dbReference type="EMBL" id="GIG10975.1"/>
    </source>
</evidence>
<comment type="caution">
    <text evidence="2">The sequence shown here is derived from an EMBL/GenBank/DDBJ whole genome shotgun (WGS) entry which is preliminary data.</text>
</comment>
<feature type="region of interest" description="Disordered" evidence="1">
    <location>
        <begin position="91"/>
        <end position="110"/>
    </location>
</feature>
<gene>
    <name evidence="2" type="ORF">Cco03nite_76750</name>
</gene>